<proteinExistence type="inferred from homology"/>
<keyword evidence="9 13" id="KW-0012">Acyltransferase</keyword>
<evidence type="ECO:0000256" key="6">
    <source>
        <dbReference type="ARBA" id="ARBA00022490"/>
    </source>
</evidence>
<dbReference type="GeneID" id="19463574"/>
<accession>S3DMJ5</accession>
<dbReference type="Proteomes" id="UP000016922">
    <property type="component" value="Unassembled WGS sequence"/>
</dbReference>
<evidence type="ECO:0000256" key="5">
    <source>
        <dbReference type="ARBA" id="ARBA00015043"/>
    </source>
</evidence>
<dbReference type="Pfam" id="PF00583">
    <property type="entry name" value="Acetyltransf_1"/>
    <property type="match status" value="1"/>
</dbReference>
<comment type="similarity">
    <text evidence="3">Belongs to the acetyltransferase family. NAA40 subfamily.</text>
</comment>
<dbReference type="GO" id="GO:1990189">
    <property type="term" value="F:protein N-terminal-serine acetyltransferase activity"/>
    <property type="evidence" value="ECO:0007669"/>
    <property type="project" value="UniProtKB-EC"/>
</dbReference>
<dbReference type="GO" id="GO:0010485">
    <property type="term" value="F:histone H4 acetyltransferase activity"/>
    <property type="evidence" value="ECO:0007669"/>
    <property type="project" value="InterPro"/>
</dbReference>
<dbReference type="GO" id="GO:0043998">
    <property type="term" value="F:histone H2A acetyltransferase activity"/>
    <property type="evidence" value="ECO:0007669"/>
    <property type="project" value="InterPro"/>
</dbReference>
<dbReference type="PANTHER" id="PTHR20531">
    <property type="entry name" value="N-ALPHA-ACETYLTRANSFERASE 40"/>
    <property type="match status" value="1"/>
</dbReference>
<protein>
    <recommendedName>
        <fullName evidence="5">N-alpha-acetyltransferase 40</fullName>
        <ecNumber evidence="4">2.3.1.257</ecNumber>
    </recommendedName>
</protein>
<dbReference type="OMA" id="ETNVGPY"/>
<dbReference type="GO" id="GO:0005634">
    <property type="term" value="C:nucleus"/>
    <property type="evidence" value="ECO:0007669"/>
    <property type="project" value="UniProtKB-SubCell"/>
</dbReference>
<comment type="catalytic activity">
    <reaction evidence="11">
        <text>N-terminal L-seryl-[histone H4] + acetyl-CoA = N-terminal N(alpha)-acetyl-L-seryl-[histone H4] + CoA + H(+)</text>
        <dbReference type="Rhea" id="RHEA:50596"/>
        <dbReference type="Rhea" id="RHEA-COMP:12740"/>
        <dbReference type="Rhea" id="RHEA-COMP:12743"/>
        <dbReference type="ChEBI" id="CHEBI:15378"/>
        <dbReference type="ChEBI" id="CHEBI:57287"/>
        <dbReference type="ChEBI" id="CHEBI:57288"/>
        <dbReference type="ChEBI" id="CHEBI:64738"/>
        <dbReference type="ChEBI" id="CHEBI:83690"/>
        <dbReference type="EC" id="2.3.1.257"/>
    </reaction>
</comment>
<dbReference type="GO" id="GO:0005737">
    <property type="term" value="C:cytoplasm"/>
    <property type="evidence" value="ECO:0007669"/>
    <property type="project" value="UniProtKB-SubCell"/>
</dbReference>
<evidence type="ECO:0000256" key="1">
    <source>
        <dbReference type="ARBA" id="ARBA00004123"/>
    </source>
</evidence>
<dbReference type="SUPFAM" id="SSF55729">
    <property type="entry name" value="Acyl-CoA N-acyltransferases (Nat)"/>
    <property type="match status" value="1"/>
</dbReference>
<dbReference type="Gene3D" id="3.40.630.30">
    <property type="match status" value="1"/>
</dbReference>
<keyword evidence="7 13" id="KW-0808">Transferase</keyword>
<evidence type="ECO:0000256" key="8">
    <source>
        <dbReference type="ARBA" id="ARBA00023242"/>
    </source>
</evidence>
<evidence type="ECO:0000256" key="11">
    <source>
        <dbReference type="ARBA" id="ARBA00049524"/>
    </source>
</evidence>
<organism evidence="13 14">
    <name type="scientific">Glarea lozoyensis (strain ATCC 20868 / MF5171)</name>
    <dbReference type="NCBI Taxonomy" id="1116229"/>
    <lineage>
        <taxon>Eukaryota</taxon>
        <taxon>Fungi</taxon>
        <taxon>Dikarya</taxon>
        <taxon>Ascomycota</taxon>
        <taxon>Pezizomycotina</taxon>
        <taxon>Leotiomycetes</taxon>
        <taxon>Helotiales</taxon>
        <taxon>Helotiaceae</taxon>
        <taxon>Glarea</taxon>
    </lineage>
</organism>
<dbReference type="eggNOG" id="KOG2488">
    <property type="taxonomic scope" value="Eukaryota"/>
</dbReference>
<evidence type="ECO:0000259" key="12">
    <source>
        <dbReference type="PROSITE" id="PS51186"/>
    </source>
</evidence>
<comment type="subcellular location">
    <subcellularLocation>
        <location evidence="2">Cytoplasm</location>
    </subcellularLocation>
    <subcellularLocation>
        <location evidence="1">Nucleus</location>
    </subcellularLocation>
</comment>
<dbReference type="OrthoDB" id="424551at2759"/>
<dbReference type="KEGG" id="glz:GLAREA_04519"/>
<evidence type="ECO:0000256" key="10">
    <source>
        <dbReference type="ARBA" id="ARBA00047821"/>
    </source>
</evidence>
<evidence type="ECO:0000256" key="9">
    <source>
        <dbReference type="ARBA" id="ARBA00023315"/>
    </source>
</evidence>
<feature type="domain" description="N-acetyltransferase" evidence="12">
    <location>
        <begin position="43"/>
        <end position="194"/>
    </location>
</feature>
<gene>
    <name evidence="13" type="ORF">GLAREA_04519</name>
</gene>
<dbReference type="RefSeq" id="XP_008085087.1">
    <property type="nucleotide sequence ID" value="XM_008086896.1"/>
</dbReference>
<dbReference type="PROSITE" id="PS51186">
    <property type="entry name" value="GNAT"/>
    <property type="match status" value="1"/>
</dbReference>
<evidence type="ECO:0000313" key="13">
    <source>
        <dbReference type="EMBL" id="EPE27728.1"/>
    </source>
</evidence>
<evidence type="ECO:0000256" key="3">
    <source>
        <dbReference type="ARBA" id="ARBA00008870"/>
    </source>
</evidence>
<evidence type="ECO:0000256" key="7">
    <source>
        <dbReference type="ARBA" id="ARBA00022679"/>
    </source>
</evidence>
<keyword evidence="6" id="KW-0963">Cytoplasm</keyword>
<dbReference type="PANTHER" id="PTHR20531:SF1">
    <property type="entry name" value="N-ALPHA-ACETYLTRANSFERASE 40"/>
    <property type="match status" value="1"/>
</dbReference>
<sequence length="211" mass="23785">MDPIDLANSKTLTAFIEDYLPSSKEWNTWVHPTTKDQYAVTLQTSKSLSAADFDACFRLIALTSSDTYKASKDGWKPRSKKKEMKLLDIKYILVKTGQGFLEGFLSFMPTYEDGYPVIYCYEVHLSPELQGTGLGTVLMQILGDIATKIPNTAKLMLTCFTSNQKAIKFYERLGYSKDDFSPAPKLLRNGTKIEPDYVILSKVLLDLSSYI</sequence>
<dbReference type="EC" id="2.3.1.257" evidence="4"/>
<dbReference type="AlphaFoldDB" id="S3DMJ5"/>
<reference evidence="13 14" key="1">
    <citation type="journal article" date="2013" name="BMC Genomics">
        <title>Genomics-driven discovery of the pneumocandin biosynthetic gene cluster in the fungus Glarea lozoyensis.</title>
        <authorList>
            <person name="Chen L."/>
            <person name="Yue Q."/>
            <person name="Zhang X."/>
            <person name="Xiang M."/>
            <person name="Wang C."/>
            <person name="Li S."/>
            <person name="Che Y."/>
            <person name="Ortiz-Lopez F.J."/>
            <person name="Bills G.F."/>
            <person name="Liu X."/>
            <person name="An Z."/>
        </authorList>
    </citation>
    <scope>NUCLEOTIDE SEQUENCE [LARGE SCALE GENOMIC DNA]</scope>
    <source>
        <strain evidence="14">ATCC 20868 / MF5171</strain>
    </source>
</reference>
<evidence type="ECO:0000256" key="2">
    <source>
        <dbReference type="ARBA" id="ARBA00004496"/>
    </source>
</evidence>
<dbReference type="STRING" id="1116229.S3DMJ5"/>
<comment type="catalytic activity">
    <reaction evidence="10">
        <text>N-terminal L-seryl-[histone H2A] + acetyl-CoA = N-terminal N(alpha)-acetyl-L-seryl-[histone H2A] + CoA + H(+)</text>
        <dbReference type="Rhea" id="RHEA:50600"/>
        <dbReference type="Rhea" id="RHEA-COMP:12742"/>
        <dbReference type="Rhea" id="RHEA-COMP:12744"/>
        <dbReference type="ChEBI" id="CHEBI:15378"/>
        <dbReference type="ChEBI" id="CHEBI:57287"/>
        <dbReference type="ChEBI" id="CHEBI:57288"/>
        <dbReference type="ChEBI" id="CHEBI:64738"/>
        <dbReference type="ChEBI" id="CHEBI:83690"/>
        <dbReference type="EC" id="2.3.1.257"/>
    </reaction>
</comment>
<evidence type="ECO:0000313" key="14">
    <source>
        <dbReference type="Proteomes" id="UP000016922"/>
    </source>
</evidence>
<keyword evidence="14" id="KW-1185">Reference proteome</keyword>
<dbReference type="InterPro" id="IPR016181">
    <property type="entry name" value="Acyl_CoA_acyltransferase"/>
</dbReference>
<keyword evidence="8" id="KW-0539">Nucleus</keyword>
<dbReference type="InterPro" id="IPR000182">
    <property type="entry name" value="GNAT_dom"/>
</dbReference>
<dbReference type="EMBL" id="KE145369">
    <property type="protein sequence ID" value="EPE27728.1"/>
    <property type="molecule type" value="Genomic_DNA"/>
</dbReference>
<dbReference type="HOGENOM" id="CLU_051699_2_1_1"/>
<evidence type="ECO:0000256" key="4">
    <source>
        <dbReference type="ARBA" id="ARBA00012950"/>
    </source>
</evidence>
<name>S3DMJ5_GLAL2</name>
<dbReference type="InterPro" id="IPR039949">
    <property type="entry name" value="NAA40"/>
</dbReference>